<keyword evidence="2" id="KW-0238">DNA-binding</keyword>
<dbReference type="InterPro" id="IPR011991">
    <property type="entry name" value="ArsR-like_HTH"/>
</dbReference>
<dbReference type="PROSITE" id="PS50987">
    <property type="entry name" value="HTH_ARSR_2"/>
    <property type="match status" value="1"/>
</dbReference>
<dbReference type="Pfam" id="PF01022">
    <property type="entry name" value="HTH_5"/>
    <property type="match status" value="1"/>
</dbReference>
<keyword evidence="1" id="KW-0805">Transcription regulation</keyword>
<dbReference type="SUPFAM" id="SSF46785">
    <property type="entry name" value="Winged helix' DNA-binding domain"/>
    <property type="match status" value="1"/>
</dbReference>
<gene>
    <name evidence="5" type="ORF">FcAc13_00900</name>
</gene>
<evidence type="ECO:0000256" key="3">
    <source>
        <dbReference type="ARBA" id="ARBA00023163"/>
    </source>
</evidence>
<dbReference type="InterPro" id="IPR036388">
    <property type="entry name" value="WH-like_DNA-bd_sf"/>
</dbReference>
<keyword evidence="3" id="KW-0804">Transcription</keyword>
<keyword evidence="6" id="KW-1185">Reference proteome</keyword>
<comment type="caution">
    <text evidence="5">The sequence shown here is derived from an EMBL/GenBank/DDBJ whole genome shotgun (WGS) entry which is preliminary data.</text>
</comment>
<feature type="domain" description="HTH arsR-type" evidence="4">
    <location>
        <begin position="12"/>
        <end position="108"/>
    </location>
</feature>
<accession>A0ABR7QUI9</accession>
<evidence type="ECO:0000259" key="4">
    <source>
        <dbReference type="PROSITE" id="PS50987"/>
    </source>
</evidence>
<name>A0ABR7QUI9_9GAMM</name>
<dbReference type="RefSeq" id="WP_187754323.1">
    <property type="nucleotide sequence ID" value="NZ_JABURY010000004.1"/>
</dbReference>
<dbReference type="Proteomes" id="UP000651208">
    <property type="component" value="Unassembled WGS sequence"/>
</dbReference>
<sequence length="108" mass="12348">MNVQENKKQSKKNDDMKNNLLSVLKALSDPTRLYIIKTLIGDEPGVPRHCTTFNLTLSKPTISHHFKILRNAGLINQYDNGNHSTTMLRRDEIEKQYPGLLDILSKSE</sequence>
<dbReference type="PANTHER" id="PTHR33154:SF12">
    <property type="entry name" value="TRANSCRIPTIONAL REGULATORY PROTEIN"/>
    <property type="match status" value="1"/>
</dbReference>
<evidence type="ECO:0000256" key="2">
    <source>
        <dbReference type="ARBA" id="ARBA00023125"/>
    </source>
</evidence>
<proteinExistence type="predicted"/>
<organism evidence="5 6">
    <name type="scientific">Frischella japonica</name>
    <dbReference type="NCBI Taxonomy" id="2741544"/>
    <lineage>
        <taxon>Bacteria</taxon>
        <taxon>Pseudomonadati</taxon>
        <taxon>Pseudomonadota</taxon>
        <taxon>Gammaproteobacteria</taxon>
        <taxon>Orbales</taxon>
        <taxon>Orbaceae</taxon>
        <taxon>Frischella</taxon>
    </lineage>
</organism>
<reference evidence="5 6" key="1">
    <citation type="submission" date="2020-06" db="EMBL/GenBank/DDBJ databases">
        <title>Frischella cerana isolated from Apis cerana gut homogenate.</title>
        <authorList>
            <person name="Wolter L.A."/>
            <person name="Suenami S."/>
            <person name="Miyazaki R."/>
        </authorList>
    </citation>
    <scope>NUCLEOTIDE SEQUENCE [LARGE SCALE GENOMIC DNA]</scope>
    <source>
        <strain evidence="5 6">Ac13</strain>
    </source>
</reference>
<dbReference type="PANTHER" id="PTHR33154">
    <property type="entry name" value="TRANSCRIPTIONAL REGULATOR, ARSR FAMILY"/>
    <property type="match status" value="1"/>
</dbReference>
<dbReference type="InterPro" id="IPR036390">
    <property type="entry name" value="WH_DNA-bd_sf"/>
</dbReference>
<dbReference type="InterPro" id="IPR051081">
    <property type="entry name" value="HTH_MetalResp_TranReg"/>
</dbReference>
<dbReference type="SMART" id="SM00418">
    <property type="entry name" value="HTH_ARSR"/>
    <property type="match status" value="1"/>
</dbReference>
<dbReference type="EMBL" id="JABURY010000004">
    <property type="protein sequence ID" value="MBC9129866.1"/>
    <property type="molecule type" value="Genomic_DNA"/>
</dbReference>
<protein>
    <submittedName>
        <fullName evidence="5">Helix-turn-helix transcriptional regulator</fullName>
    </submittedName>
</protein>
<evidence type="ECO:0000313" key="6">
    <source>
        <dbReference type="Proteomes" id="UP000651208"/>
    </source>
</evidence>
<dbReference type="InterPro" id="IPR001845">
    <property type="entry name" value="HTH_ArsR_DNA-bd_dom"/>
</dbReference>
<evidence type="ECO:0000313" key="5">
    <source>
        <dbReference type="EMBL" id="MBC9129866.1"/>
    </source>
</evidence>
<evidence type="ECO:0000256" key="1">
    <source>
        <dbReference type="ARBA" id="ARBA00023015"/>
    </source>
</evidence>
<dbReference type="CDD" id="cd00090">
    <property type="entry name" value="HTH_ARSR"/>
    <property type="match status" value="1"/>
</dbReference>
<dbReference type="Gene3D" id="1.10.10.10">
    <property type="entry name" value="Winged helix-like DNA-binding domain superfamily/Winged helix DNA-binding domain"/>
    <property type="match status" value="1"/>
</dbReference>
<dbReference type="PRINTS" id="PR00778">
    <property type="entry name" value="HTHARSR"/>
</dbReference>